<accession>A0ABT9P7U7</accession>
<keyword evidence="4" id="KW-0503">Monooxygenase</keyword>
<comment type="similarity">
    <text evidence="5">Belongs to the NtaA/SnaA/DszA monooxygenase family.</text>
</comment>
<keyword evidence="8" id="KW-1185">Reference proteome</keyword>
<evidence type="ECO:0000256" key="4">
    <source>
        <dbReference type="ARBA" id="ARBA00023033"/>
    </source>
</evidence>
<evidence type="ECO:0000259" key="6">
    <source>
        <dbReference type="Pfam" id="PF00296"/>
    </source>
</evidence>
<keyword evidence="2" id="KW-0288">FMN</keyword>
<dbReference type="Pfam" id="PF00296">
    <property type="entry name" value="Bac_luciferase"/>
    <property type="match status" value="1"/>
</dbReference>
<gene>
    <name evidence="7" type="ORF">J2S57_004523</name>
</gene>
<dbReference type="InterPro" id="IPR051260">
    <property type="entry name" value="Diverse_substr_monoxygenases"/>
</dbReference>
<protein>
    <submittedName>
        <fullName evidence="7">Alkanesulfonate monooxygenase SsuD/methylene tetrahydromethanopterin reductase-like flavin-dependent oxidoreductase (Luciferase family)</fullName>
    </submittedName>
</protein>
<dbReference type="RefSeq" id="WP_307246300.1">
    <property type="nucleotide sequence ID" value="NZ_JAUSQZ010000001.1"/>
</dbReference>
<dbReference type="InterPro" id="IPR036661">
    <property type="entry name" value="Luciferase-like_sf"/>
</dbReference>
<dbReference type="InterPro" id="IPR016215">
    <property type="entry name" value="NTA_MOA"/>
</dbReference>
<evidence type="ECO:0000256" key="1">
    <source>
        <dbReference type="ARBA" id="ARBA00022630"/>
    </source>
</evidence>
<dbReference type="Proteomes" id="UP001235712">
    <property type="component" value="Unassembled WGS sequence"/>
</dbReference>
<keyword evidence="1" id="KW-0285">Flavoprotein</keyword>
<dbReference type="PANTHER" id="PTHR30011:SF16">
    <property type="entry name" value="C2H2 FINGER DOMAIN TRANSCRIPTION FACTOR (EUROFUNG)-RELATED"/>
    <property type="match status" value="1"/>
</dbReference>
<evidence type="ECO:0000256" key="2">
    <source>
        <dbReference type="ARBA" id="ARBA00022643"/>
    </source>
</evidence>
<reference evidence="7 8" key="1">
    <citation type="submission" date="2023-07" db="EMBL/GenBank/DDBJ databases">
        <title>Sequencing the genomes of 1000 actinobacteria strains.</title>
        <authorList>
            <person name="Klenk H.-P."/>
        </authorList>
    </citation>
    <scope>NUCLEOTIDE SEQUENCE [LARGE SCALE GENOMIC DNA]</scope>
    <source>
        <strain evidence="7 8">DSM 44388</strain>
    </source>
</reference>
<comment type="caution">
    <text evidence="7">The sequence shown here is derived from an EMBL/GenBank/DDBJ whole genome shotgun (WGS) entry which is preliminary data.</text>
</comment>
<dbReference type="PANTHER" id="PTHR30011">
    <property type="entry name" value="ALKANESULFONATE MONOOXYGENASE-RELATED"/>
    <property type="match status" value="1"/>
</dbReference>
<dbReference type="SUPFAM" id="SSF51679">
    <property type="entry name" value="Bacterial luciferase-like"/>
    <property type="match status" value="1"/>
</dbReference>
<evidence type="ECO:0000313" key="7">
    <source>
        <dbReference type="EMBL" id="MDP9828774.1"/>
    </source>
</evidence>
<evidence type="ECO:0000313" key="8">
    <source>
        <dbReference type="Proteomes" id="UP001235712"/>
    </source>
</evidence>
<proteinExistence type="inferred from homology"/>
<evidence type="ECO:0000256" key="3">
    <source>
        <dbReference type="ARBA" id="ARBA00023002"/>
    </source>
</evidence>
<dbReference type="PIRSF" id="PIRSF000337">
    <property type="entry name" value="NTA_MOA"/>
    <property type="match status" value="1"/>
</dbReference>
<keyword evidence="3" id="KW-0560">Oxidoreductase</keyword>
<evidence type="ECO:0000256" key="5">
    <source>
        <dbReference type="ARBA" id="ARBA00033748"/>
    </source>
</evidence>
<sequence>MTGETPDTGAPYDPNAQVHLGVFYTGVGPQLVWSRPTERPHTAIESFVEVAQLLERGLFDAFFLGEGLRLRENRGRVLELDVAGRPDAITQLSALAAVTGRIGLVATQNTTYNYPADLARRLASLDLLSDGRAGWNIVTTDNAWTGANFRHGGWLAHERRYERATQFVQTAKDLWASFGGPAVERQTDLVSTRATATVPASRQGRPVLFQAGDSDGGRELAAAHADVVFSANTQFDQAVAYAADLRARLNRHRRSADSLRILPGAAVLLAPTEAQAREKARWVREEQLSAPRAMAFFEQYWGADLSAYDPHGPLPGIEPSQGELDPSRGTIPLEQRTGKLERIAAWRELAEQKSLSILELYREVSPRERWFVGTPGQIAEQWVHYVRTRAVDGFNITPHLLPDSLTDIVELLVPELQERGAYRTAYEGTTLREHLALPRVP</sequence>
<name>A0ABT9P7U7_9ACTN</name>
<dbReference type="InterPro" id="IPR011251">
    <property type="entry name" value="Luciferase-like_dom"/>
</dbReference>
<organism evidence="7 8">
    <name type="scientific">Kineosporia succinea</name>
    <dbReference type="NCBI Taxonomy" id="84632"/>
    <lineage>
        <taxon>Bacteria</taxon>
        <taxon>Bacillati</taxon>
        <taxon>Actinomycetota</taxon>
        <taxon>Actinomycetes</taxon>
        <taxon>Kineosporiales</taxon>
        <taxon>Kineosporiaceae</taxon>
        <taxon>Kineosporia</taxon>
    </lineage>
</organism>
<dbReference type="Gene3D" id="3.20.20.30">
    <property type="entry name" value="Luciferase-like domain"/>
    <property type="match status" value="1"/>
</dbReference>
<dbReference type="EMBL" id="JAUSQZ010000001">
    <property type="protein sequence ID" value="MDP9828774.1"/>
    <property type="molecule type" value="Genomic_DNA"/>
</dbReference>
<feature type="domain" description="Luciferase-like" evidence="6">
    <location>
        <begin position="42"/>
        <end position="389"/>
    </location>
</feature>